<proteinExistence type="predicted"/>
<dbReference type="eggNOG" id="ENOG502ZN7A">
    <property type="taxonomic scope" value="Bacteria"/>
</dbReference>
<gene>
    <name evidence="1" type="ORF">HMPREF0202_01478</name>
</gene>
<comment type="caution">
    <text evidence="1">The sequence shown here is derived from an EMBL/GenBank/DDBJ whole genome shotgun (WGS) entry which is preliminary data.</text>
</comment>
<sequence>MLKKFTAISFIFFLTGCNNLSIPNPMENTENTERMTTSVDSENEVIGIGSAKIASSGTLVATGKAVREAKEKLKSKILSEEEIVFKSFLVPADPYTKKILSPALSDLMDYTATQLVQKSIEKDTWMENNKVYVVYSISKNEILSESQNIFIQYIDDITSKFQLIKEGVTQTQ</sequence>
<protein>
    <recommendedName>
        <fullName evidence="3">Lipoprotein</fullName>
    </recommendedName>
</protein>
<accession>U7VAY2</accession>
<keyword evidence="2" id="KW-1185">Reference proteome</keyword>
<evidence type="ECO:0000313" key="1">
    <source>
        <dbReference type="EMBL" id="ERT68670.1"/>
    </source>
</evidence>
<dbReference type="PROSITE" id="PS51257">
    <property type="entry name" value="PROKAR_LIPOPROTEIN"/>
    <property type="match status" value="1"/>
</dbReference>
<dbReference type="STRING" id="1319815.HMPREF0202_01478"/>
<evidence type="ECO:0000313" key="2">
    <source>
        <dbReference type="Proteomes" id="UP000017081"/>
    </source>
</evidence>
<dbReference type="EMBL" id="AXZF01000054">
    <property type="protein sequence ID" value="ERT68670.1"/>
    <property type="molecule type" value="Genomic_DNA"/>
</dbReference>
<dbReference type="GeneID" id="96966239"/>
<dbReference type="RefSeq" id="WP_023051016.1">
    <property type="nucleotide sequence ID" value="NZ_CP173065.2"/>
</dbReference>
<reference evidence="1 2" key="1">
    <citation type="submission" date="2013-08" db="EMBL/GenBank/DDBJ databases">
        <authorList>
            <person name="Weinstock G."/>
            <person name="Sodergren E."/>
            <person name="Wylie T."/>
            <person name="Fulton L."/>
            <person name="Fulton R."/>
            <person name="Fronick C."/>
            <person name="O'Laughlin M."/>
            <person name="Godfrey J."/>
            <person name="Miner T."/>
            <person name="Herter B."/>
            <person name="Appelbaum E."/>
            <person name="Cordes M."/>
            <person name="Lek S."/>
            <person name="Wollam A."/>
            <person name="Pepin K.H."/>
            <person name="Palsikar V.B."/>
            <person name="Mitreva M."/>
            <person name="Wilson R.K."/>
        </authorList>
    </citation>
    <scope>NUCLEOTIDE SEQUENCE [LARGE SCALE GENOMIC DNA]</scope>
    <source>
        <strain evidence="1 2">ATCC BAA-474</strain>
    </source>
</reference>
<name>U7VAY2_9FUSO</name>
<evidence type="ECO:0008006" key="3">
    <source>
        <dbReference type="Google" id="ProtNLM"/>
    </source>
</evidence>
<dbReference type="HOGENOM" id="CLU_111524_0_0_0"/>
<dbReference type="Proteomes" id="UP000017081">
    <property type="component" value="Unassembled WGS sequence"/>
</dbReference>
<dbReference type="AlphaFoldDB" id="U7VAY2"/>
<organism evidence="1 2">
    <name type="scientific">Cetobacterium somerae ATCC BAA-474</name>
    <dbReference type="NCBI Taxonomy" id="1319815"/>
    <lineage>
        <taxon>Bacteria</taxon>
        <taxon>Fusobacteriati</taxon>
        <taxon>Fusobacteriota</taxon>
        <taxon>Fusobacteriia</taxon>
        <taxon>Fusobacteriales</taxon>
        <taxon>Fusobacteriaceae</taxon>
        <taxon>Cetobacterium</taxon>
    </lineage>
</organism>